<evidence type="ECO:0000313" key="2">
    <source>
        <dbReference type="EMBL" id="KAL2641837.1"/>
    </source>
</evidence>
<dbReference type="Proteomes" id="UP001605036">
    <property type="component" value="Unassembled WGS sequence"/>
</dbReference>
<keyword evidence="1" id="KW-0812">Transmembrane</keyword>
<evidence type="ECO:0000256" key="1">
    <source>
        <dbReference type="SAM" id="Phobius"/>
    </source>
</evidence>
<feature type="transmembrane region" description="Helical" evidence="1">
    <location>
        <begin position="96"/>
        <end position="115"/>
    </location>
</feature>
<gene>
    <name evidence="2" type="ORF">R1flu_009424</name>
</gene>
<reference evidence="2 3" key="1">
    <citation type="submission" date="2024-09" db="EMBL/GenBank/DDBJ databases">
        <title>Chromosome-scale assembly of Riccia fluitans.</title>
        <authorList>
            <person name="Paukszto L."/>
            <person name="Sawicki J."/>
            <person name="Karawczyk K."/>
            <person name="Piernik-Szablinska J."/>
            <person name="Szczecinska M."/>
            <person name="Mazdziarz M."/>
        </authorList>
    </citation>
    <scope>NUCLEOTIDE SEQUENCE [LARGE SCALE GENOMIC DNA]</scope>
    <source>
        <strain evidence="2">Rf_01</strain>
        <tissue evidence="2">Aerial parts of the thallus</tissue>
    </source>
</reference>
<feature type="transmembrane region" description="Helical" evidence="1">
    <location>
        <begin position="121"/>
        <end position="142"/>
    </location>
</feature>
<keyword evidence="3" id="KW-1185">Reference proteome</keyword>
<sequence>MSRASYSPLRSRDAMEVVAIMEFVKRKALHCWESALGVKWRTHTWTLSASKRLHPWIRNPTVLVTDAVAWILLVEVGLSLILLSLAWVYFYGMVLFAPYLTVLFWLLSYFVPPIWNLSHPPASLTAGFAACSIMMFSILSFIQRRTKTRDPSLELGDFMTSFLSGVPSVQQLVVGYTIFSLGSACAAVLTLDVLLSVYWGFFGAIYSLEICCLVFCRFPWYISLPMGLTFSGLSVGLFWKYKIARQPAVESERQIFQLGGFRTPTKSPV</sequence>
<keyword evidence="1" id="KW-0472">Membrane</keyword>
<feature type="transmembrane region" description="Helical" evidence="1">
    <location>
        <begin position="67"/>
        <end position="89"/>
    </location>
</feature>
<keyword evidence="1" id="KW-1133">Transmembrane helix</keyword>
<accession>A0ABD1Z678</accession>
<organism evidence="2 3">
    <name type="scientific">Riccia fluitans</name>
    <dbReference type="NCBI Taxonomy" id="41844"/>
    <lineage>
        <taxon>Eukaryota</taxon>
        <taxon>Viridiplantae</taxon>
        <taxon>Streptophyta</taxon>
        <taxon>Embryophyta</taxon>
        <taxon>Marchantiophyta</taxon>
        <taxon>Marchantiopsida</taxon>
        <taxon>Marchantiidae</taxon>
        <taxon>Marchantiales</taxon>
        <taxon>Ricciaceae</taxon>
        <taxon>Riccia</taxon>
    </lineage>
</organism>
<proteinExistence type="predicted"/>
<protein>
    <submittedName>
        <fullName evidence="2">Uncharacterized protein</fullName>
    </submittedName>
</protein>
<feature type="transmembrane region" description="Helical" evidence="1">
    <location>
        <begin position="172"/>
        <end position="191"/>
    </location>
</feature>
<name>A0ABD1Z678_9MARC</name>
<comment type="caution">
    <text evidence="2">The sequence shown here is derived from an EMBL/GenBank/DDBJ whole genome shotgun (WGS) entry which is preliminary data.</text>
</comment>
<evidence type="ECO:0000313" key="3">
    <source>
        <dbReference type="Proteomes" id="UP001605036"/>
    </source>
</evidence>
<dbReference type="AlphaFoldDB" id="A0ABD1Z678"/>
<dbReference type="EMBL" id="JBHFFA010000002">
    <property type="protein sequence ID" value="KAL2641837.1"/>
    <property type="molecule type" value="Genomic_DNA"/>
</dbReference>